<evidence type="ECO:0000313" key="2">
    <source>
        <dbReference type="Proteomes" id="UP000092687"/>
    </source>
</evidence>
<dbReference type="Proteomes" id="UP000092687">
    <property type="component" value="Chromosome"/>
</dbReference>
<dbReference type="RefSeq" id="WP_065527780.1">
    <property type="nucleotide sequence ID" value="NZ_CP016537.2"/>
</dbReference>
<dbReference type="EMBL" id="CP016537">
    <property type="protein sequence ID" value="ANU12360.1"/>
    <property type="molecule type" value="Genomic_DNA"/>
</dbReference>
<reference evidence="2" key="1">
    <citation type="submission" date="2016-07" db="EMBL/GenBank/DDBJ databases">
        <authorList>
            <person name="See-Too W.S."/>
        </authorList>
    </citation>
    <scope>NUCLEOTIDE SEQUENCE [LARGE SCALE GENOMIC DNA]</scope>
    <source>
        <strain evidence="2">DSM 24743</strain>
    </source>
</reference>
<name>A0A1C7DLB8_9BACL</name>
<dbReference type="AlphaFoldDB" id="A0A1C7DLB8"/>
<dbReference type="InterPro" id="IPR025930">
    <property type="entry name" value="NETI"/>
</dbReference>
<gene>
    <name evidence="1" type="ORF">BBI08_00050</name>
</gene>
<keyword evidence="2" id="KW-1185">Reference proteome</keyword>
<dbReference type="OrthoDB" id="2354098at2"/>
<proteinExistence type="predicted"/>
<sequence length="62" mass="7264">MSKNTVWFEVEEHETISECLDRMKAEGYAIVGRREQPLFKEVDGQPVPIRQIVQFKGDKLKE</sequence>
<evidence type="ECO:0000313" key="1">
    <source>
        <dbReference type="EMBL" id="ANU12360.1"/>
    </source>
</evidence>
<dbReference type="KEGG" id="phc:BBI08_00050"/>
<dbReference type="STRING" id="1215089.BBI08_00050"/>
<accession>A0A1C7DLB8</accession>
<reference evidence="2" key="2">
    <citation type="submission" date="2016-10" db="EMBL/GenBank/DDBJ databases">
        <authorList>
            <person name="See-Too W.S."/>
        </authorList>
    </citation>
    <scope>NUCLEOTIDE SEQUENCE [LARGE SCALE GENOMIC DNA]</scope>
    <source>
        <strain evidence="2">DSM 24743</strain>
    </source>
</reference>
<dbReference type="Pfam" id="PF14044">
    <property type="entry name" value="NETI"/>
    <property type="match status" value="1"/>
</dbReference>
<organism evidence="1 2">
    <name type="scientific">Planococcus halocryophilus</name>
    <dbReference type="NCBI Taxonomy" id="1215089"/>
    <lineage>
        <taxon>Bacteria</taxon>
        <taxon>Bacillati</taxon>
        <taxon>Bacillota</taxon>
        <taxon>Bacilli</taxon>
        <taxon>Bacillales</taxon>
        <taxon>Caryophanaceae</taxon>
        <taxon>Planococcus</taxon>
    </lineage>
</organism>
<evidence type="ECO:0008006" key="3">
    <source>
        <dbReference type="Google" id="ProtNLM"/>
    </source>
</evidence>
<protein>
    <recommendedName>
        <fullName evidence="3">NETI motif-containing protein</fullName>
    </recommendedName>
</protein>